<dbReference type="STRING" id="937777.Deipe_0021"/>
<evidence type="ECO:0000256" key="2">
    <source>
        <dbReference type="ARBA" id="ARBA00023295"/>
    </source>
</evidence>
<gene>
    <name evidence="4" type="ordered locus">Deipe_0021</name>
</gene>
<evidence type="ECO:0000256" key="1">
    <source>
        <dbReference type="ARBA" id="ARBA00022801"/>
    </source>
</evidence>
<dbReference type="EMBL" id="CP003382">
    <property type="protein sequence ID" value="AFZ65632.1"/>
    <property type="molecule type" value="Genomic_DNA"/>
</dbReference>
<feature type="domain" description="Glycosyl hydrolase family 13 catalytic" evidence="3">
    <location>
        <begin position="29"/>
        <end position="406"/>
    </location>
</feature>
<dbReference type="CDD" id="cd11338">
    <property type="entry name" value="AmyAc_CMD"/>
    <property type="match status" value="1"/>
</dbReference>
<dbReference type="SMART" id="SM00642">
    <property type="entry name" value="Aamy"/>
    <property type="match status" value="1"/>
</dbReference>
<evidence type="ECO:0000313" key="5">
    <source>
        <dbReference type="Proteomes" id="UP000010467"/>
    </source>
</evidence>
<dbReference type="Proteomes" id="UP000010467">
    <property type="component" value="Chromosome"/>
</dbReference>
<dbReference type="PATRIC" id="fig|937777.3.peg.25"/>
<dbReference type="HOGENOM" id="CLU_006462_6_3_0"/>
<keyword evidence="1" id="KW-0378">Hydrolase</keyword>
<keyword evidence="2 4" id="KW-0326">Glycosidase</keyword>
<dbReference type="Pfam" id="PF00128">
    <property type="entry name" value="Alpha-amylase"/>
    <property type="match status" value="1"/>
</dbReference>
<dbReference type="InterPro" id="IPR013780">
    <property type="entry name" value="Glyco_hydro_b"/>
</dbReference>
<dbReference type="PANTHER" id="PTHR10357">
    <property type="entry name" value="ALPHA-AMYLASE FAMILY MEMBER"/>
    <property type="match status" value="1"/>
</dbReference>
<dbReference type="PANTHER" id="PTHR10357:SF210">
    <property type="entry name" value="MALTODEXTRIN GLUCOSIDASE"/>
    <property type="match status" value="1"/>
</dbReference>
<keyword evidence="5" id="KW-1185">Reference proteome</keyword>
<evidence type="ECO:0000259" key="3">
    <source>
        <dbReference type="SMART" id="SM00642"/>
    </source>
</evidence>
<dbReference type="SUPFAM" id="SSF51445">
    <property type="entry name" value="(Trans)glycosidases"/>
    <property type="match status" value="1"/>
</dbReference>
<dbReference type="InterPro" id="IPR006047">
    <property type="entry name" value="GH13_cat_dom"/>
</dbReference>
<dbReference type="GO" id="GO:0005975">
    <property type="term" value="P:carbohydrate metabolic process"/>
    <property type="evidence" value="ECO:0007669"/>
    <property type="project" value="InterPro"/>
</dbReference>
<dbReference type="eggNOG" id="COG0366">
    <property type="taxonomic scope" value="Bacteria"/>
</dbReference>
<dbReference type="KEGG" id="dpd:Deipe_0021"/>
<dbReference type="InterPro" id="IPR017853">
    <property type="entry name" value="GH"/>
</dbReference>
<dbReference type="AlphaFoldDB" id="K9ZXL5"/>
<sequence length="496" mass="56711">MSSHKSAGSANEKNVIRTPDWVKDAVFYQIFPDRFAFSERLPKPAHLQAWGDKPHPHKYQGGDLLGVIERLDHLVDLGVNAIYFCPVFRSASNHRYHTHDYFQVDPMLGGNEALRELIDAAHARGLKVVLDGVFNHASRGFFQFNDILENGEHSAYLDWFHIERFPLHPYEGERPGNYQAWWGNRALPKFNTDTPAVREFLWSVATYWTEFGIDGWRLDVPNEIDDDEFWREFRRRVRAVNPEAYIVGEIWHDAHRWLSGDQFDAVMNYLFTRPCLAFFGAHTLDQTMNEVSGTGIVHPMNAAAFAERMTRVAAMYPDEITLAQLNLLDSHDTARFLNAVGGDHGAFRLATVFQMTYVGAPCIYYGDEIGLPGGPDPDCRRAFPWDTPDSWDLDTLELVRRLVRARRASKVLTRGPFEVISAYGETLAYRRVLSGQAVYVLLNADRKRQVVYLASLVPGWYREVLSGARIHLGEHHTFSVEPRQGMVLVPIEECQD</sequence>
<protein>
    <submittedName>
        <fullName evidence="4">Glycosidase</fullName>
    </submittedName>
</protein>
<dbReference type="RefSeq" id="WP_015233943.1">
    <property type="nucleotide sequence ID" value="NC_019793.1"/>
</dbReference>
<evidence type="ECO:0000313" key="4">
    <source>
        <dbReference type="EMBL" id="AFZ65632.1"/>
    </source>
</evidence>
<dbReference type="SUPFAM" id="SSF51011">
    <property type="entry name" value="Glycosyl hydrolase domain"/>
    <property type="match status" value="1"/>
</dbReference>
<name>K9ZXL5_DEIPD</name>
<proteinExistence type="predicted"/>
<organism evidence="4 5">
    <name type="scientific">Deinococcus peraridilitoris (strain DSM 19664 / LMG 22246 / CIP 109416 / KR-200)</name>
    <dbReference type="NCBI Taxonomy" id="937777"/>
    <lineage>
        <taxon>Bacteria</taxon>
        <taxon>Thermotogati</taxon>
        <taxon>Deinococcota</taxon>
        <taxon>Deinococci</taxon>
        <taxon>Deinococcales</taxon>
        <taxon>Deinococcaceae</taxon>
        <taxon>Deinococcus</taxon>
    </lineage>
</organism>
<dbReference type="Gene3D" id="3.20.20.80">
    <property type="entry name" value="Glycosidases"/>
    <property type="match status" value="1"/>
</dbReference>
<dbReference type="GO" id="GO:0016798">
    <property type="term" value="F:hydrolase activity, acting on glycosyl bonds"/>
    <property type="evidence" value="ECO:0007669"/>
    <property type="project" value="UniProtKB-KW"/>
</dbReference>
<reference evidence="5" key="1">
    <citation type="submission" date="2012-03" db="EMBL/GenBank/DDBJ databases">
        <title>Complete sequence of chromosome of Deinococcus peraridilitoris DSM 19664.</title>
        <authorList>
            <person name="Lucas S."/>
            <person name="Copeland A."/>
            <person name="Lapidus A."/>
            <person name="Glavina del Rio T."/>
            <person name="Dalin E."/>
            <person name="Tice H."/>
            <person name="Bruce D."/>
            <person name="Goodwin L."/>
            <person name="Pitluck S."/>
            <person name="Peters L."/>
            <person name="Mikhailova N."/>
            <person name="Lu M."/>
            <person name="Kyrpides N."/>
            <person name="Mavromatis K."/>
            <person name="Ivanova N."/>
            <person name="Brettin T."/>
            <person name="Detter J.C."/>
            <person name="Han C."/>
            <person name="Larimer F."/>
            <person name="Land M."/>
            <person name="Hauser L."/>
            <person name="Markowitz V."/>
            <person name="Cheng J.-F."/>
            <person name="Hugenholtz P."/>
            <person name="Woyke T."/>
            <person name="Wu D."/>
            <person name="Pukall R."/>
            <person name="Steenblock K."/>
            <person name="Brambilla E."/>
            <person name="Klenk H.-P."/>
            <person name="Eisen J.A."/>
        </authorList>
    </citation>
    <scope>NUCLEOTIDE SEQUENCE [LARGE SCALE GENOMIC DNA]</scope>
    <source>
        <strain evidence="5">DSM 19664 / LMG 22246 / CIP 109416 / KR-200</strain>
    </source>
</reference>
<dbReference type="Gene3D" id="2.60.40.1180">
    <property type="entry name" value="Golgi alpha-mannosidase II"/>
    <property type="match status" value="1"/>
</dbReference>
<accession>K9ZXL5</accession>